<feature type="transmembrane region" description="Helical" evidence="3">
    <location>
        <begin position="527"/>
        <end position="551"/>
    </location>
</feature>
<dbReference type="SUPFAM" id="SSF56112">
    <property type="entry name" value="Protein kinase-like (PK-like)"/>
    <property type="match status" value="1"/>
</dbReference>
<dbReference type="FunFam" id="3.30.200.20:FF:000394">
    <property type="entry name" value="Leucine-rich repeat receptor-like protein kinase"/>
    <property type="match status" value="1"/>
</dbReference>
<dbReference type="Gene3D" id="1.10.510.10">
    <property type="entry name" value="Transferase(Phosphotransferase) domain 1"/>
    <property type="match status" value="1"/>
</dbReference>
<feature type="region of interest" description="Disordered" evidence="2">
    <location>
        <begin position="961"/>
        <end position="984"/>
    </location>
</feature>
<dbReference type="FunFam" id="1.10.510.10:FF:001703">
    <property type="entry name" value="Predicted protein"/>
    <property type="match status" value="1"/>
</dbReference>
<dbReference type="GO" id="GO:0016020">
    <property type="term" value="C:membrane"/>
    <property type="evidence" value="ECO:0007669"/>
    <property type="project" value="UniProtKB-SubCell"/>
</dbReference>
<comment type="caution">
    <text evidence="6">The sequence shown here is derived from an EMBL/GenBank/DDBJ whole genome shotgun (WGS) entry which is preliminary data.</text>
</comment>
<evidence type="ECO:0000313" key="6">
    <source>
        <dbReference type="EMBL" id="OAE29882.1"/>
    </source>
</evidence>
<sequence length="1059" mass="116810">MTKMKISLTVGLFILFHATLTADAQPGFVSIDCGGAEAGYTDEAGIDWVPDGDYVYNGTVANVSGAASRTFQTLRYFPGGQEKFCYGLGPLDVSSRYLVRASFLYGSYDAATAFPSFRLSLDTSPWATITIVDASTVYTEEFIAVATGTNFTVCLYRGTTGNPFISTLELRPLAAAMYSVPYLDISFLRRTVRINFGALSDQPLRFPDDPTDRIWVSDRVYPLQDPAPQTTNISTTRDIIVNTTDRPPVKVMQTAVVGGPTGLSYRLNLADYPASCYAVIYFAEIQELGANQSRAFFFRTNIEDQRFDGVVLNLARDVGVFEAFEPGYYNATLPNLVTFQLLEDNSSTLPPLMNAMEIYQIMPIVPGTFPDDVTALSTFKLQLPPEEVVGDPCLPEPWDFLTCNSESPPRVSSIKLSSRNLTGSIPANVGGMTGLVDLSNVPDMLLRTHAVKLSSHQWLDNNQLTGSIPDFGQLTRLQTLFVENNSLSGTVPASLLEKGGVLIRADGNLNLCASLSCAESSDKDLNLAAMVGGIVGGVVVLAFALLAFFFWRKLRKRTTKDRHEASRLPFQEQPSFVSSELVSSTDNPVHPGEGARLFHLAELQEATENFSREIGSGGFGPVYYGRLGDGEEIAVKVLSASSNQGAREFYNEVNLLSRVHHRNLVILFGYCLDLKERMLIYEYMHKGSLRDHIYGPLSKEEPFDWITRLNIALDAAKGLEYLHSGCCPSIIHRDVKSSNILINESLSAKVADFGLSKLTSEGVTAVSTVVRGTVGYLDPEYYISQQLTTKSDVFSFGVVLLELISGREPILVSNRSDPDSNIVNWARNLLQRGNVQSMVDPTLESSYRMDSMWKLVELAISSVDQQGKNRPTMNQIVLELTEIIRMERPNNTFASASITDSFPTLSSARSTSMSPSMDYDTSSEIPASGRLSESFDSLTVSGIMVGRSKRVRSLRFAPHADADPFGPVDTRNSSSRRRTWRTNGTSTLNDRERVSRILPQALRAGHAVDLPFLERLTVVGSLPLKAPWQSEKTEDRAGHWSTILWIDQIPDFAERIHFK</sequence>
<feature type="compositionally biased region" description="Low complexity" evidence="2">
    <location>
        <begin position="906"/>
        <end position="916"/>
    </location>
</feature>
<feature type="region of interest" description="Disordered" evidence="2">
    <location>
        <begin position="904"/>
        <end position="926"/>
    </location>
</feature>
<dbReference type="EMBL" id="LVLJ01001380">
    <property type="protein sequence ID" value="OAE29882.1"/>
    <property type="molecule type" value="Genomic_DNA"/>
</dbReference>
<dbReference type="PROSITE" id="PS50011">
    <property type="entry name" value="PROTEIN_KINASE_DOM"/>
    <property type="match status" value="1"/>
</dbReference>
<gene>
    <name evidence="6" type="ORF">AXG93_773s1210</name>
</gene>
<dbReference type="InterPro" id="IPR008271">
    <property type="entry name" value="Ser/Thr_kinase_AS"/>
</dbReference>
<dbReference type="SUPFAM" id="SSF52058">
    <property type="entry name" value="L domain-like"/>
    <property type="match status" value="1"/>
</dbReference>
<dbReference type="PANTHER" id="PTHR45631:SF68">
    <property type="entry name" value="REPEAT FAMILY PROTEIN, PUTATIVE, EXPRESSED-RELATED"/>
    <property type="match status" value="1"/>
</dbReference>
<dbReference type="Proteomes" id="UP000077202">
    <property type="component" value="Unassembled WGS sequence"/>
</dbReference>
<dbReference type="Pfam" id="PF07714">
    <property type="entry name" value="PK_Tyr_Ser-Thr"/>
    <property type="match status" value="1"/>
</dbReference>
<dbReference type="GO" id="GO:0005524">
    <property type="term" value="F:ATP binding"/>
    <property type="evidence" value="ECO:0007669"/>
    <property type="project" value="InterPro"/>
</dbReference>
<evidence type="ECO:0000313" key="7">
    <source>
        <dbReference type="Proteomes" id="UP000077202"/>
    </source>
</evidence>
<dbReference type="SMART" id="SM00220">
    <property type="entry name" value="S_TKc"/>
    <property type="match status" value="1"/>
</dbReference>
<keyword evidence="3" id="KW-0812">Transmembrane</keyword>
<dbReference type="InterPro" id="IPR000719">
    <property type="entry name" value="Prot_kinase_dom"/>
</dbReference>
<dbReference type="InterPro" id="IPR011009">
    <property type="entry name" value="Kinase-like_dom_sf"/>
</dbReference>
<dbReference type="GO" id="GO:0004672">
    <property type="term" value="F:protein kinase activity"/>
    <property type="evidence" value="ECO:0007669"/>
    <property type="project" value="InterPro"/>
</dbReference>
<protein>
    <recommendedName>
        <fullName evidence="5">Protein kinase domain-containing protein</fullName>
    </recommendedName>
</protein>
<keyword evidence="3" id="KW-1133">Transmembrane helix</keyword>
<dbReference type="InterPro" id="IPR024788">
    <property type="entry name" value="Malectin-like_Carb-bd_dom"/>
</dbReference>
<feature type="signal peptide" evidence="4">
    <location>
        <begin position="1"/>
        <end position="24"/>
    </location>
</feature>
<evidence type="ECO:0000256" key="4">
    <source>
        <dbReference type="SAM" id="SignalP"/>
    </source>
</evidence>
<evidence type="ECO:0000256" key="2">
    <source>
        <dbReference type="SAM" id="MobiDB-lite"/>
    </source>
</evidence>
<evidence type="ECO:0000256" key="1">
    <source>
        <dbReference type="ARBA" id="ARBA00004167"/>
    </source>
</evidence>
<proteinExistence type="predicted"/>
<dbReference type="CDD" id="cd14066">
    <property type="entry name" value="STKc_IRAK"/>
    <property type="match status" value="1"/>
</dbReference>
<organism evidence="6 7">
    <name type="scientific">Marchantia polymorpha subsp. ruderalis</name>
    <dbReference type="NCBI Taxonomy" id="1480154"/>
    <lineage>
        <taxon>Eukaryota</taxon>
        <taxon>Viridiplantae</taxon>
        <taxon>Streptophyta</taxon>
        <taxon>Embryophyta</taxon>
        <taxon>Marchantiophyta</taxon>
        <taxon>Marchantiopsida</taxon>
        <taxon>Marchantiidae</taxon>
        <taxon>Marchantiales</taxon>
        <taxon>Marchantiaceae</taxon>
        <taxon>Marchantia</taxon>
    </lineage>
</organism>
<keyword evidence="7" id="KW-1185">Reference proteome</keyword>
<feature type="chain" id="PRO_5008052397" description="Protein kinase domain-containing protein" evidence="4">
    <location>
        <begin position="25"/>
        <end position="1059"/>
    </location>
</feature>
<evidence type="ECO:0000259" key="5">
    <source>
        <dbReference type="PROSITE" id="PS50011"/>
    </source>
</evidence>
<dbReference type="Gene3D" id="2.60.120.430">
    <property type="entry name" value="Galactose-binding lectin"/>
    <property type="match status" value="1"/>
</dbReference>
<feature type="domain" description="Protein kinase" evidence="5">
    <location>
        <begin position="608"/>
        <end position="884"/>
    </location>
</feature>
<evidence type="ECO:0000256" key="3">
    <source>
        <dbReference type="SAM" id="Phobius"/>
    </source>
</evidence>
<dbReference type="PANTHER" id="PTHR45631">
    <property type="entry name" value="OS07G0107800 PROTEIN-RELATED"/>
    <property type="match status" value="1"/>
</dbReference>
<dbReference type="Gene3D" id="3.80.10.10">
    <property type="entry name" value="Ribonuclease Inhibitor"/>
    <property type="match status" value="1"/>
</dbReference>
<keyword evidence="3" id="KW-0472">Membrane</keyword>
<comment type="subcellular location">
    <subcellularLocation>
        <location evidence="1">Membrane</location>
        <topology evidence="1">Single-pass membrane protein</topology>
    </subcellularLocation>
</comment>
<name>A0A176WBX1_MARPO</name>
<dbReference type="AlphaFoldDB" id="A0A176WBX1"/>
<dbReference type="Pfam" id="PF12819">
    <property type="entry name" value="Malectin_like"/>
    <property type="match status" value="1"/>
</dbReference>
<dbReference type="PROSITE" id="PS00108">
    <property type="entry name" value="PROTEIN_KINASE_ST"/>
    <property type="match status" value="1"/>
</dbReference>
<dbReference type="Gene3D" id="3.30.200.20">
    <property type="entry name" value="Phosphorylase Kinase, domain 1"/>
    <property type="match status" value="1"/>
</dbReference>
<dbReference type="InterPro" id="IPR032675">
    <property type="entry name" value="LRR_dom_sf"/>
</dbReference>
<keyword evidence="4" id="KW-0732">Signal</keyword>
<accession>A0A176WBX1</accession>
<reference evidence="6" key="1">
    <citation type="submission" date="2016-03" db="EMBL/GenBank/DDBJ databases">
        <title>Mechanisms controlling the formation of the plant cell surface in tip-growing cells are functionally conserved among land plants.</title>
        <authorList>
            <person name="Honkanen S."/>
            <person name="Jones V.A."/>
            <person name="Morieri G."/>
            <person name="Champion C."/>
            <person name="Hetherington A.J."/>
            <person name="Kelly S."/>
            <person name="Saint-Marcoux D."/>
            <person name="Proust H."/>
            <person name="Prescott H."/>
            <person name="Dolan L."/>
        </authorList>
    </citation>
    <scope>NUCLEOTIDE SEQUENCE [LARGE SCALE GENOMIC DNA]</scope>
    <source>
        <tissue evidence="6">Whole gametophyte</tissue>
    </source>
</reference>
<dbReference type="InterPro" id="IPR001245">
    <property type="entry name" value="Ser-Thr/Tyr_kinase_cat_dom"/>
</dbReference>